<feature type="compositionally biased region" description="Basic and acidic residues" evidence="1">
    <location>
        <begin position="124"/>
        <end position="133"/>
    </location>
</feature>
<keyword evidence="2" id="KW-1133">Transmembrane helix</keyword>
<evidence type="ECO:0000256" key="1">
    <source>
        <dbReference type="SAM" id="MobiDB-lite"/>
    </source>
</evidence>
<proteinExistence type="predicted"/>
<keyword evidence="2" id="KW-0812">Transmembrane</keyword>
<dbReference type="Proteomes" id="UP000001549">
    <property type="component" value="Chromosome"/>
</dbReference>
<dbReference type="STRING" id="656024.FsymDg_3151"/>
<dbReference type="RefSeq" id="WP_013874355.1">
    <property type="nucleotide sequence ID" value="NC_015656.1"/>
</dbReference>
<dbReference type="eggNOG" id="ENOG5033FW7">
    <property type="taxonomic scope" value="Bacteria"/>
</dbReference>
<accession>F8AYF5</accession>
<feature type="region of interest" description="Disordered" evidence="1">
    <location>
        <begin position="1"/>
        <end position="139"/>
    </location>
</feature>
<feature type="transmembrane region" description="Helical" evidence="2">
    <location>
        <begin position="217"/>
        <end position="237"/>
    </location>
</feature>
<feature type="compositionally biased region" description="Basic and acidic residues" evidence="1">
    <location>
        <begin position="46"/>
        <end position="68"/>
    </location>
</feature>
<keyword evidence="2" id="KW-0472">Membrane</keyword>
<gene>
    <name evidence="3" type="ordered locus">FsymDg_3151</name>
</gene>
<feature type="region of interest" description="Disordered" evidence="1">
    <location>
        <begin position="164"/>
        <end position="213"/>
    </location>
</feature>
<evidence type="ECO:0000256" key="2">
    <source>
        <dbReference type="SAM" id="Phobius"/>
    </source>
</evidence>
<sequence>MPDLPPSAGGPPPDAGGASGGPAYGQPPQAGPPDAEAGGASAPGATDHRGIRRGDPPPGDDGRPKEDAAVAEPPVTAADASGGDSDGGDAETDQDTDQDAVFASLVARFNAEPVERTWPSSEDVTARNEDVTMHTEPPGAIVRPVWRLPLDPGQQKDHILFPVDDSAATGPAGDGPKIDPPGIPDDADGYDGPDDPSDHYDPPPPPPAPRMKPTTRWALCSIAVGVAILLVPTIAGIDHGRPYDVGGVMLVLGGVATLVFRMADRPPTDSADGDDGAVV</sequence>
<keyword evidence="4" id="KW-1185">Reference proteome</keyword>
<organism evidence="3 4">
    <name type="scientific">Candidatus Protofrankia datiscae</name>
    <dbReference type="NCBI Taxonomy" id="2716812"/>
    <lineage>
        <taxon>Bacteria</taxon>
        <taxon>Bacillati</taxon>
        <taxon>Actinomycetota</taxon>
        <taxon>Actinomycetes</taxon>
        <taxon>Frankiales</taxon>
        <taxon>Frankiaceae</taxon>
        <taxon>Protofrankia</taxon>
    </lineage>
</organism>
<evidence type="ECO:0000313" key="4">
    <source>
        <dbReference type="Proteomes" id="UP000001549"/>
    </source>
</evidence>
<dbReference type="EMBL" id="CP002801">
    <property type="protein sequence ID" value="AEH10460.1"/>
    <property type="molecule type" value="Genomic_DNA"/>
</dbReference>
<dbReference type="KEGG" id="fsy:FsymDg_3151"/>
<protein>
    <recommendedName>
        <fullName evidence="5">DUF308 domain-containing protein</fullName>
    </recommendedName>
</protein>
<dbReference type="AlphaFoldDB" id="F8AYF5"/>
<evidence type="ECO:0000313" key="3">
    <source>
        <dbReference type="EMBL" id="AEH10460.1"/>
    </source>
</evidence>
<reference evidence="3 4" key="1">
    <citation type="submission" date="2011-05" db="EMBL/GenBank/DDBJ databases">
        <title>Complete sequence of chromosome of Frankia symbiont of Datisca glomerata.</title>
        <authorList>
            <consortium name="US DOE Joint Genome Institute"/>
            <person name="Lucas S."/>
            <person name="Han J."/>
            <person name="Lapidus A."/>
            <person name="Cheng J.-F."/>
            <person name="Goodwin L."/>
            <person name="Pitluck S."/>
            <person name="Peters L."/>
            <person name="Mikhailova N."/>
            <person name="Chertkov O."/>
            <person name="Teshima H."/>
            <person name="Han C."/>
            <person name="Tapia R."/>
            <person name="Land M."/>
            <person name="Hauser L."/>
            <person name="Kyrpides N."/>
            <person name="Ivanova N."/>
            <person name="Pagani I."/>
            <person name="Berry A."/>
            <person name="Pawlowski K."/>
            <person name="Persson T."/>
            <person name="Vanden Heuvel B."/>
            <person name="Benson D."/>
            <person name="Woyke T."/>
        </authorList>
    </citation>
    <scope>NUCLEOTIDE SEQUENCE [LARGE SCALE GENOMIC DNA]</scope>
    <source>
        <strain evidence="4">4085684</strain>
    </source>
</reference>
<feature type="compositionally biased region" description="Low complexity" evidence="1">
    <location>
        <begin position="24"/>
        <end position="45"/>
    </location>
</feature>
<dbReference type="HOGENOM" id="CLU_996594_0_0_11"/>
<evidence type="ECO:0008006" key="5">
    <source>
        <dbReference type="Google" id="ProtNLM"/>
    </source>
</evidence>
<name>F8AYF5_9ACTN</name>
<feature type="compositionally biased region" description="Acidic residues" evidence="1">
    <location>
        <begin position="185"/>
        <end position="195"/>
    </location>
</feature>
<feature type="compositionally biased region" description="Acidic residues" evidence="1">
    <location>
        <begin position="86"/>
        <end position="98"/>
    </location>
</feature>
<feature type="transmembrane region" description="Helical" evidence="2">
    <location>
        <begin position="243"/>
        <end position="260"/>
    </location>
</feature>
<feature type="compositionally biased region" description="Pro residues" evidence="1">
    <location>
        <begin position="1"/>
        <end position="14"/>
    </location>
</feature>